<feature type="transmembrane region" description="Helical" evidence="1">
    <location>
        <begin position="347"/>
        <end position="365"/>
    </location>
</feature>
<proteinExistence type="predicted"/>
<sequence length="473" mass="53932">MSSSDKLEGSLFPIVPQSIGRYDVAKKVERTHMIIETGMFTSSLISSPTYLPPQWSSAVHPEGKLYFYRNSALKMVTEAYLYNPEVWQAICSWAKEFERRFEEKGFVYGETIEAFLQLSGDDCNYYIVDRDTQTVFWLEDCDTSNLGLLPVVSSSNLKMLLEAQFWTHTENFSMHFGGLPQKSIDDLILVISHALADNITSSLSTFPFDTATCQKFLDLLTSSRDRIHDGHTVTFVARIWGMIMYNRYETHYGQEQARLSRDNSILIDDDTELEWTKPIFSLASFRSADLYMKRLNTIFNDRFLYTIDWDSFMKQCISDWTRTGIMSSILLFLHIFCFFLPVSPTLAYVSGSISALSIITSLLAINRHQPLDKEGAAGGHDYLTAVCSPTLKFQGVAFAYALPKTLFILASIIFLSQWPLIIYQSINLVPALLCIILVSLVLAAFQYATSEIPFPRPTWSWRTRAEKDEAHQV</sequence>
<dbReference type="AlphaFoldDB" id="A0A8H4VPZ8"/>
<protein>
    <recommendedName>
        <fullName evidence="4">WW domain-containing protein</fullName>
    </recommendedName>
</protein>
<gene>
    <name evidence="2" type="ORF">D9613_009952</name>
</gene>
<evidence type="ECO:0000313" key="2">
    <source>
        <dbReference type="EMBL" id="KAF4618656.1"/>
    </source>
</evidence>
<keyword evidence="1" id="KW-0812">Transmembrane</keyword>
<feature type="transmembrane region" description="Helical" evidence="1">
    <location>
        <begin position="421"/>
        <end position="445"/>
    </location>
</feature>
<dbReference type="Proteomes" id="UP000521872">
    <property type="component" value="Unassembled WGS sequence"/>
</dbReference>
<reference evidence="2 3" key="1">
    <citation type="submission" date="2019-12" db="EMBL/GenBank/DDBJ databases">
        <authorList>
            <person name="Floudas D."/>
            <person name="Bentzer J."/>
            <person name="Ahren D."/>
            <person name="Johansson T."/>
            <person name="Persson P."/>
            <person name="Tunlid A."/>
        </authorList>
    </citation>
    <scope>NUCLEOTIDE SEQUENCE [LARGE SCALE GENOMIC DNA]</scope>
    <source>
        <strain evidence="2 3">CBS 102.39</strain>
    </source>
</reference>
<evidence type="ECO:0000313" key="3">
    <source>
        <dbReference type="Proteomes" id="UP000521872"/>
    </source>
</evidence>
<evidence type="ECO:0008006" key="4">
    <source>
        <dbReference type="Google" id="ProtNLM"/>
    </source>
</evidence>
<comment type="caution">
    <text evidence="2">The sequence shown here is derived from an EMBL/GenBank/DDBJ whole genome shotgun (WGS) entry which is preliminary data.</text>
</comment>
<dbReference type="EMBL" id="JAACJL010000017">
    <property type="protein sequence ID" value="KAF4618656.1"/>
    <property type="molecule type" value="Genomic_DNA"/>
</dbReference>
<name>A0A8H4VPZ8_9AGAR</name>
<evidence type="ECO:0000256" key="1">
    <source>
        <dbReference type="SAM" id="Phobius"/>
    </source>
</evidence>
<organism evidence="2 3">
    <name type="scientific">Agrocybe pediades</name>
    <dbReference type="NCBI Taxonomy" id="84607"/>
    <lineage>
        <taxon>Eukaryota</taxon>
        <taxon>Fungi</taxon>
        <taxon>Dikarya</taxon>
        <taxon>Basidiomycota</taxon>
        <taxon>Agaricomycotina</taxon>
        <taxon>Agaricomycetes</taxon>
        <taxon>Agaricomycetidae</taxon>
        <taxon>Agaricales</taxon>
        <taxon>Agaricineae</taxon>
        <taxon>Strophariaceae</taxon>
        <taxon>Agrocybe</taxon>
    </lineage>
</organism>
<keyword evidence="1" id="KW-0472">Membrane</keyword>
<accession>A0A8H4VPZ8</accession>
<feature type="transmembrane region" description="Helical" evidence="1">
    <location>
        <begin position="397"/>
        <end position="415"/>
    </location>
</feature>
<keyword evidence="3" id="KW-1185">Reference proteome</keyword>
<keyword evidence="1" id="KW-1133">Transmembrane helix</keyword>
<feature type="transmembrane region" description="Helical" evidence="1">
    <location>
        <begin position="323"/>
        <end position="341"/>
    </location>
</feature>